<dbReference type="SUPFAM" id="SSF48065">
    <property type="entry name" value="DBL homology domain (DH-domain)"/>
    <property type="match status" value="1"/>
</dbReference>
<sequence>MKEIAELQDRLRNEMVTRMDDADIVDILVVLEKAKEEIDSWKQSHNRVIKILVKTEHEHQKALELLQEDANKTIKEWERISNKQVEHLTRNGKEIISLTEAHFDTLVYLSTLEDIDSVHKAIKDIVEDKQIS</sequence>
<dbReference type="EMBL" id="CP020750">
    <property type="protein sequence ID" value="ARJ26085.1"/>
    <property type="molecule type" value="Genomic_DNA"/>
</dbReference>
<evidence type="ECO:0000313" key="2">
    <source>
        <dbReference type="Proteomes" id="UP000192932"/>
    </source>
</evidence>
<proteinExistence type="predicted"/>
<gene>
    <name evidence="1" type="ORF">B7492_34210</name>
</gene>
<geneLocation type="plasmid" evidence="1 2">
    <name>unnamed7</name>
</geneLocation>
<keyword evidence="1" id="KW-0614">Plasmid</keyword>
<dbReference type="RefSeq" id="WP_085313753.1">
    <property type="nucleotide sequence ID" value="NZ_CP020750.1"/>
</dbReference>
<reference evidence="1 2" key="1">
    <citation type="submission" date="2017-04" db="EMBL/GenBank/DDBJ databases">
        <title>The Characteristic of a Fine Plant Growth-Promoting Rhizobacteria Bacillus mycoides Gnyt1 and its Whole Genome Sequencing Analysis.</title>
        <authorList>
            <person name="Li J.H."/>
            <person name="Yao T."/>
        </authorList>
    </citation>
    <scope>NUCLEOTIDE SEQUENCE [LARGE SCALE GENOMIC DNA]</scope>
    <source>
        <strain evidence="1 2">Gnyt1</strain>
        <plasmid evidence="2">Plasmid unnamed7</plasmid>
    </source>
</reference>
<name>A0A1W6AJX3_BACMY</name>
<dbReference type="Gene3D" id="1.20.900.10">
    <property type="entry name" value="Dbl homology (DH) domain"/>
    <property type="match status" value="1"/>
</dbReference>
<dbReference type="Proteomes" id="UP000192932">
    <property type="component" value="Plasmid unnamed7"/>
</dbReference>
<accession>A0A1W6AJX3</accession>
<protein>
    <submittedName>
        <fullName evidence="1">Uncharacterized protein</fullName>
    </submittedName>
</protein>
<dbReference type="AlphaFoldDB" id="A0A1W6AJX3"/>
<evidence type="ECO:0000313" key="1">
    <source>
        <dbReference type="EMBL" id="ARJ26085.1"/>
    </source>
</evidence>
<organism evidence="1 2">
    <name type="scientific">Bacillus mycoides</name>
    <dbReference type="NCBI Taxonomy" id="1405"/>
    <lineage>
        <taxon>Bacteria</taxon>
        <taxon>Bacillati</taxon>
        <taxon>Bacillota</taxon>
        <taxon>Bacilli</taxon>
        <taxon>Bacillales</taxon>
        <taxon>Bacillaceae</taxon>
        <taxon>Bacillus</taxon>
        <taxon>Bacillus cereus group</taxon>
    </lineage>
</organism>
<dbReference type="InterPro" id="IPR035899">
    <property type="entry name" value="DBL_dom_sf"/>
</dbReference>